<feature type="chain" id="PRO_5045851553" description="PEGA domain-containing protein" evidence="1">
    <location>
        <begin position="21"/>
        <end position="98"/>
    </location>
</feature>
<accession>A0ABW5BF65</accession>
<dbReference type="Proteomes" id="UP001597294">
    <property type="component" value="Unassembled WGS sequence"/>
</dbReference>
<keyword evidence="3" id="KW-1185">Reference proteome</keyword>
<protein>
    <recommendedName>
        <fullName evidence="4">PEGA domain-containing protein</fullName>
    </recommendedName>
</protein>
<dbReference type="EMBL" id="JBHUII010000001">
    <property type="protein sequence ID" value="MFD2204169.1"/>
    <property type="molecule type" value="Genomic_DNA"/>
</dbReference>
<evidence type="ECO:0008006" key="4">
    <source>
        <dbReference type="Google" id="ProtNLM"/>
    </source>
</evidence>
<proteinExistence type="predicted"/>
<evidence type="ECO:0000313" key="3">
    <source>
        <dbReference type="Proteomes" id="UP001597294"/>
    </source>
</evidence>
<reference evidence="3" key="1">
    <citation type="journal article" date="2019" name="Int. J. Syst. Evol. Microbiol.">
        <title>The Global Catalogue of Microorganisms (GCM) 10K type strain sequencing project: providing services to taxonomists for standard genome sequencing and annotation.</title>
        <authorList>
            <consortium name="The Broad Institute Genomics Platform"/>
            <consortium name="The Broad Institute Genome Sequencing Center for Infectious Disease"/>
            <person name="Wu L."/>
            <person name="Ma J."/>
        </authorList>
    </citation>
    <scope>NUCLEOTIDE SEQUENCE [LARGE SCALE GENOMIC DNA]</scope>
    <source>
        <strain evidence="3">CGMCC 4.7192</strain>
    </source>
</reference>
<evidence type="ECO:0000313" key="2">
    <source>
        <dbReference type="EMBL" id="MFD2204169.1"/>
    </source>
</evidence>
<dbReference type="RefSeq" id="WP_380247472.1">
    <property type="nucleotide sequence ID" value="NZ_JBHUII010000001.1"/>
</dbReference>
<keyword evidence="1" id="KW-0732">Signal</keyword>
<feature type="signal peptide" evidence="1">
    <location>
        <begin position="1"/>
        <end position="20"/>
    </location>
</feature>
<sequence>MRTFIVLLSAMFLLSACVPAETTRTLDERPSVGFANVPKDAEIFVDGLSMGLAGDFDGESRSLTLINGSHKIKLMQNGQEILSQDVYLNGPSVTILRP</sequence>
<name>A0ABW5BF65_9PROT</name>
<organism evidence="2 3">
    <name type="scientific">Kiloniella antarctica</name>
    <dbReference type="NCBI Taxonomy" id="1550907"/>
    <lineage>
        <taxon>Bacteria</taxon>
        <taxon>Pseudomonadati</taxon>
        <taxon>Pseudomonadota</taxon>
        <taxon>Alphaproteobacteria</taxon>
        <taxon>Rhodospirillales</taxon>
        <taxon>Kiloniellaceae</taxon>
        <taxon>Kiloniella</taxon>
    </lineage>
</organism>
<comment type="caution">
    <text evidence="2">The sequence shown here is derived from an EMBL/GenBank/DDBJ whole genome shotgun (WGS) entry which is preliminary data.</text>
</comment>
<dbReference type="PROSITE" id="PS51257">
    <property type="entry name" value="PROKAR_LIPOPROTEIN"/>
    <property type="match status" value="1"/>
</dbReference>
<gene>
    <name evidence="2" type="ORF">ACFSKO_01015</name>
</gene>
<evidence type="ECO:0000256" key="1">
    <source>
        <dbReference type="SAM" id="SignalP"/>
    </source>
</evidence>